<dbReference type="GO" id="GO:0006508">
    <property type="term" value="P:proteolysis"/>
    <property type="evidence" value="ECO:0007669"/>
    <property type="project" value="UniProtKB-KW"/>
</dbReference>
<feature type="transmembrane region" description="Helical" evidence="10">
    <location>
        <begin position="31"/>
        <end position="47"/>
    </location>
</feature>
<dbReference type="InterPro" id="IPR000073">
    <property type="entry name" value="AB_hydrolase_1"/>
</dbReference>
<dbReference type="GO" id="GO:0004177">
    <property type="term" value="F:aminopeptidase activity"/>
    <property type="evidence" value="ECO:0007669"/>
    <property type="project" value="UniProtKB-KW"/>
</dbReference>
<evidence type="ECO:0000256" key="4">
    <source>
        <dbReference type="ARBA" id="ARBA00012568"/>
    </source>
</evidence>
<proteinExistence type="inferred from homology"/>
<reference evidence="12" key="1">
    <citation type="journal article" date="2015" name="Genome Announc.">
        <title>Draft Genome Sequence of Anaerolineae Strain TC1, a Novel Isolate from a Methanogenic Wastewater Treatment System.</title>
        <authorList>
            <person name="Matsuura N."/>
            <person name="Tourlousse D.M."/>
            <person name="Sun L."/>
            <person name="Toyonaga M."/>
            <person name="Kuroda K."/>
            <person name="Ohashi A."/>
            <person name="Cruz R."/>
            <person name="Yamaguchi T."/>
            <person name="Sekiguchi Y."/>
        </authorList>
    </citation>
    <scope>NUCLEOTIDE SEQUENCE [LARGE SCALE GENOMIC DNA]</scope>
    <source>
        <strain evidence="12">TC1</strain>
    </source>
</reference>
<evidence type="ECO:0000256" key="5">
    <source>
        <dbReference type="ARBA" id="ARBA00022438"/>
    </source>
</evidence>
<sequence length="410" mass="46111">MQVFVLIVVLILMIILSLPVILLPLITAVPFWIWLPLALAVLFLFFFQFVSKPVRTKRIIGITGMLIIAVLAVVGSQFFASTPPIVDSNGQQIPNAIASLEKVTINASDQWITIRGQNKENPVLLFLSGGPGGSQLVTERRALGKLEESFVVVNWDQPGAGKSYNAVDQKALTVDRYVNDGLALAAYLRDRFQKEKIFLLGESWGSALGVWMIQKEPDLFYAFAGTGQMVAFLENDLKCYHFAIDQARERGDTKKIQALEKQGPPPYYGKGTALKESAFLLETFRYMNADPNISDDGFNTLQDLAGHEYGLLDKVNWFRGLLYTLDIVYPQLWEVDFRIQAPALEIPVYFLIGRHDVNAPPDLTEAYYQILQAPKKELIWFERSGHNPWVTEADLFSEVLVDRFLSVSSQ</sequence>
<evidence type="ECO:0000256" key="9">
    <source>
        <dbReference type="ARBA" id="ARBA00029605"/>
    </source>
</evidence>
<keyword evidence="10" id="KW-1133">Transmembrane helix</keyword>
<evidence type="ECO:0000256" key="3">
    <source>
        <dbReference type="ARBA" id="ARBA00010088"/>
    </source>
</evidence>
<keyword evidence="5" id="KW-0031">Aminopeptidase</keyword>
<keyword evidence="7" id="KW-0645">Protease</keyword>
<protein>
    <recommendedName>
        <fullName evidence="4">prolyl aminopeptidase</fullName>
        <ecNumber evidence="4">3.4.11.5</ecNumber>
    </recommendedName>
    <alternativeName>
        <fullName evidence="9">Prolyl aminopeptidase</fullName>
    </alternativeName>
</protein>
<dbReference type="EC" id="3.4.11.5" evidence="4"/>
<gene>
    <name evidence="12" type="ORF">ATC1_13165</name>
</gene>
<keyword evidence="6" id="KW-0963">Cytoplasm</keyword>
<evidence type="ECO:0000256" key="6">
    <source>
        <dbReference type="ARBA" id="ARBA00022490"/>
    </source>
</evidence>
<evidence type="ECO:0000256" key="1">
    <source>
        <dbReference type="ARBA" id="ARBA00001585"/>
    </source>
</evidence>
<dbReference type="EMBL" id="DF968181">
    <property type="protein sequence ID" value="GAP40199.1"/>
    <property type="molecule type" value="Genomic_DNA"/>
</dbReference>
<dbReference type="STRING" id="1678840.ATC1_13165"/>
<dbReference type="InterPro" id="IPR002410">
    <property type="entry name" value="Peptidase_S33"/>
</dbReference>
<feature type="transmembrane region" description="Helical" evidence="10">
    <location>
        <begin position="59"/>
        <end position="80"/>
    </location>
</feature>
<comment type="similarity">
    <text evidence="3">Belongs to the peptidase S33 family.</text>
</comment>
<dbReference type="Gene3D" id="3.40.50.1820">
    <property type="entry name" value="alpha/beta hydrolase"/>
    <property type="match status" value="1"/>
</dbReference>
<feature type="transmembrane region" description="Helical" evidence="10">
    <location>
        <begin position="5"/>
        <end position="25"/>
    </location>
</feature>
<name>A0A0S7BPM1_9CHLR</name>
<dbReference type="AlphaFoldDB" id="A0A0S7BPM1"/>
<dbReference type="RefSeq" id="WP_201777247.1">
    <property type="nucleotide sequence ID" value="NZ_DF968181.1"/>
</dbReference>
<dbReference type="InterPro" id="IPR029058">
    <property type="entry name" value="AB_hydrolase_fold"/>
</dbReference>
<dbReference type="PANTHER" id="PTHR43722">
    <property type="entry name" value="PROLINE IMINOPEPTIDASE"/>
    <property type="match status" value="1"/>
</dbReference>
<keyword evidence="13" id="KW-1185">Reference proteome</keyword>
<organism evidence="12">
    <name type="scientific">Flexilinea flocculi</name>
    <dbReference type="NCBI Taxonomy" id="1678840"/>
    <lineage>
        <taxon>Bacteria</taxon>
        <taxon>Bacillati</taxon>
        <taxon>Chloroflexota</taxon>
        <taxon>Anaerolineae</taxon>
        <taxon>Anaerolineales</taxon>
        <taxon>Anaerolineaceae</taxon>
        <taxon>Flexilinea</taxon>
    </lineage>
</organism>
<keyword evidence="10" id="KW-0472">Membrane</keyword>
<comment type="subcellular location">
    <subcellularLocation>
        <location evidence="2">Cytoplasm</location>
    </subcellularLocation>
</comment>
<evidence type="ECO:0000256" key="10">
    <source>
        <dbReference type="SAM" id="Phobius"/>
    </source>
</evidence>
<evidence type="ECO:0000313" key="13">
    <source>
        <dbReference type="Proteomes" id="UP000053370"/>
    </source>
</evidence>
<evidence type="ECO:0000256" key="7">
    <source>
        <dbReference type="ARBA" id="ARBA00022670"/>
    </source>
</evidence>
<dbReference type="InterPro" id="IPR005944">
    <property type="entry name" value="Pro_iminopeptidase"/>
</dbReference>
<evidence type="ECO:0000313" key="12">
    <source>
        <dbReference type="EMBL" id="GAP40199.1"/>
    </source>
</evidence>
<dbReference type="Proteomes" id="UP000053370">
    <property type="component" value="Unassembled WGS sequence"/>
</dbReference>
<dbReference type="PRINTS" id="PR00793">
    <property type="entry name" value="PROAMNOPTASE"/>
</dbReference>
<accession>A0A0S7BPM1</accession>
<dbReference type="PATRIC" id="fig|1678840.3.peg.1403"/>
<dbReference type="GO" id="GO:0005737">
    <property type="term" value="C:cytoplasm"/>
    <property type="evidence" value="ECO:0007669"/>
    <property type="project" value="UniProtKB-SubCell"/>
</dbReference>
<dbReference type="PANTHER" id="PTHR43722:SF1">
    <property type="entry name" value="PROLINE IMINOPEPTIDASE"/>
    <property type="match status" value="1"/>
</dbReference>
<dbReference type="Pfam" id="PF00561">
    <property type="entry name" value="Abhydrolase_1"/>
    <property type="match status" value="1"/>
</dbReference>
<evidence type="ECO:0000256" key="8">
    <source>
        <dbReference type="ARBA" id="ARBA00022801"/>
    </source>
</evidence>
<keyword evidence="10" id="KW-0812">Transmembrane</keyword>
<keyword evidence="8" id="KW-0378">Hydrolase</keyword>
<evidence type="ECO:0000256" key="2">
    <source>
        <dbReference type="ARBA" id="ARBA00004496"/>
    </source>
</evidence>
<comment type="catalytic activity">
    <reaction evidence="1">
        <text>Release of N-terminal proline from a peptide.</text>
        <dbReference type="EC" id="3.4.11.5"/>
    </reaction>
</comment>
<dbReference type="SUPFAM" id="SSF53474">
    <property type="entry name" value="alpha/beta-Hydrolases"/>
    <property type="match status" value="1"/>
</dbReference>
<feature type="domain" description="AB hydrolase-1" evidence="11">
    <location>
        <begin position="122"/>
        <end position="228"/>
    </location>
</feature>
<evidence type="ECO:0000259" key="11">
    <source>
        <dbReference type="Pfam" id="PF00561"/>
    </source>
</evidence>